<evidence type="ECO:0000256" key="1">
    <source>
        <dbReference type="SAM" id="Phobius"/>
    </source>
</evidence>
<dbReference type="Proteomes" id="UP000247922">
    <property type="component" value="Unassembled WGS sequence"/>
</dbReference>
<dbReference type="AlphaFoldDB" id="A0A2V3W251"/>
<dbReference type="Pfam" id="PF04186">
    <property type="entry name" value="FxsA"/>
    <property type="match status" value="1"/>
</dbReference>
<comment type="caution">
    <text evidence="2">The sequence shown here is derived from an EMBL/GenBank/DDBJ whole genome shotgun (WGS) entry which is preliminary data.</text>
</comment>
<sequence>MFKWIFLALLIMPALELGIIIWAGQLIGGWSVVGLIILTGLIGATLAKQQGTETLQRANLSMQQGQIPSEAIFDGICILIGGIVLLTPGFITDLIGFLLLIPFTRRPLKNSIKAIFQRMIKNGQVIYVRR</sequence>
<feature type="transmembrane region" description="Helical" evidence="1">
    <location>
        <begin position="28"/>
        <end position="47"/>
    </location>
</feature>
<keyword evidence="1" id="KW-1133">Transmembrane helix</keyword>
<accession>A0A2V3W251</accession>
<reference evidence="2 3" key="1">
    <citation type="submission" date="2018-05" db="EMBL/GenBank/DDBJ databases">
        <title>Genomic Encyclopedia of Type Strains, Phase IV (KMG-IV): sequencing the most valuable type-strain genomes for metagenomic binning, comparative biology and taxonomic classification.</title>
        <authorList>
            <person name="Goeker M."/>
        </authorList>
    </citation>
    <scope>NUCLEOTIDE SEQUENCE [LARGE SCALE GENOMIC DNA]</scope>
    <source>
        <strain evidence="2 3">DSM 22440</strain>
    </source>
</reference>
<evidence type="ECO:0000313" key="2">
    <source>
        <dbReference type="EMBL" id="PXW88142.1"/>
    </source>
</evidence>
<keyword evidence="3" id="KW-1185">Reference proteome</keyword>
<protein>
    <submittedName>
        <fullName evidence="2">UPF0716 protein FxsA</fullName>
    </submittedName>
</protein>
<dbReference type="NCBIfam" id="NF008528">
    <property type="entry name" value="PRK11463.1-2"/>
    <property type="match status" value="1"/>
</dbReference>
<dbReference type="GO" id="GO:0016020">
    <property type="term" value="C:membrane"/>
    <property type="evidence" value="ECO:0007669"/>
    <property type="project" value="InterPro"/>
</dbReference>
<feature type="transmembrane region" description="Helical" evidence="1">
    <location>
        <begin position="71"/>
        <end position="101"/>
    </location>
</feature>
<dbReference type="InterPro" id="IPR007313">
    <property type="entry name" value="FxsA"/>
</dbReference>
<dbReference type="OrthoDB" id="9792788at2"/>
<dbReference type="PANTHER" id="PTHR35335">
    <property type="entry name" value="UPF0716 PROTEIN FXSA"/>
    <property type="match status" value="1"/>
</dbReference>
<organism evidence="2 3">
    <name type="scientific">Streptohalobacillus salinus</name>
    <dbReference type="NCBI Taxonomy" id="621096"/>
    <lineage>
        <taxon>Bacteria</taxon>
        <taxon>Bacillati</taxon>
        <taxon>Bacillota</taxon>
        <taxon>Bacilli</taxon>
        <taxon>Bacillales</taxon>
        <taxon>Bacillaceae</taxon>
        <taxon>Streptohalobacillus</taxon>
    </lineage>
</organism>
<gene>
    <name evidence="2" type="ORF">DES38_1144</name>
</gene>
<keyword evidence="1" id="KW-0472">Membrane</keyword>
<name>A0A2V3W251_9BACI</name>
<dbReference type="RefSeq" id="WP_110251958.1">
    <property type="nucleotide sequence ID" value="NZ_QJJR01000014.1"/>
</dbReference>
<dbReference type="PANTHER" id="PTHR35335:SF1">
    <property type="entry name" value="UPF0716 PROTEIN FXSA"/>
    <property type="match status" value="1"/>
</dbReference>
<dbReference type="EMBL" id="QJJR01000014">
    <property type="protein sequence ID" value="PXW88142.1"/>
    <property type="molecule type" value="Genomic_DNA"/>
</dbReference>
<proteinExistence type="predicted"/>
<keyword evidence="1" id="KW-0812">Transmembrane</keyword>
<evidence type="ECO:0000313" key="3">
    <source>
        <dbReference type="Proteomes" id="UP000247922"/>
    </source>
</evidence>